<evidence type="ECO:0000256" key="2">
    <source>
        <dbReference type="ARBA" id="ARBA00022475"/>
    </source>
</evidence>
<evidence type="ECO:0000256" key="1">
    <source>
        <dbReference type="ARBA" id="ARBA00004651"/>
    </source>
</evidence>
<keyword evidence="2" id="KW-1003">Cell membrane</keyword>
<keyword evidence="4 6" id="KW-1133">Transmembrane helix</keyword>
<dbReference type="InterPro" id="IPR050833">
    <property type="entry name" value="Poly_Biosynth_Transport"/>
</dbReference>
<feature type="transmembrane region" description="Helical" evidence="6">
    <location>
        <begin position="380"/>
        <end position="401"/>
    </location>
</feature>
<proteinExistence type="predicted"/>
<feature type="transmembrane region" description="Helical" evidence="6">
    <location>
        <begin position="79"/>
        <end position="101"/>
    </location>
</feature>
<dbReference type="GO" id="GO:0005886">
    <property type="term" value="C:plasma membrane"/>
    <property type="evidence" value="ECO:0007669"/>
    <property type="project" value="UniProtKB-SubCell"/>
</dbReference>
<keyword evidence="5 6" id="KW-0472">Membrane</keyword>
<evidence type="ECO:0000256" key="6">
    <source>
        <dbReference type="SAM" id="Phobius"/>
    </source>
</evidence>
<feature type="transmembrane region" description="Helical" evidence="6">
    <location>
        <begin position="248"/>
        <end position="269"/>
    </location>
</feature>
<dbReference type="OrthoDB" id="8046861at2"/>
<reference evidence="7 8" key="1">
    <citation type="submission" date="2019-08" db="EMBL/GenBank/DDBJ databases">
        <title>Seonamhaeicola sediminis sp. nov., isolated from marine sediment.</title>
        <authorList>
            <person name="Cao W.R."/>
        </authorList>
    </citation>
    <scope>NUCLEOTIDE SEQUENCE [LARGE SCALE GENOMIC DNA]</scope>
    <source>
        <strain evidence="7 8">1505</strain>
    </source>
</reference>
<feature type="transmembrane region" description="Helical" evidence="6">
    <location>
        <begin position="289"/>
        <end position="312"/>
    </location>
</feature>
<feature type="transmembrane region" description="Helical" evidence="6">
    <location>
        <begin position="355"/>
        <end position="374"/>
    </location>
</feature>
<feature type="transmembrane region" description="Helical" evidence="6">
    <location>
        <begin position="36"/>
        <end position="58"/>
    </location>
</feature>
<comment type="caution">
    <text evidence="7">The sequence shown here is derived from an EMBL/GenBank/DDBJ whole genome shotgun (WGS) entry which is preliminary data.</text>
</comment>
<keyword evidence="3 6" id="KW-0812">Transmembrane</keyword>
<accession>A0A5C7GHP0</accession>
<dbReference type="Proteomes" id="UP000321080">
    <property type="component" value="Unassembled WGS sequence"/>
</dbReference>
<keyword evidence="8" id="KW-1185">Reference proteome</keyword>
<dbReference type="RefSeq" id="WP_147768409.1">
    <property type="nucleotide sequence ID" value="NZ_VRKQ01000010.1"/>
</dbReference>
<evidence type="ECO:0000256" key="5">
    <source>
        <dbReference type="ARBA" id="ARBA00023136"/>
    </source>
</evidence>
<evidence type="ECO:0000256" key="4">
    <source>
        <dbReference type="ARBA" id="ARBA00022989"/>
    </source>
</evidence>
<feature type="transmembrane region" description="Helical" evidence="6">
    <location>
        <begin position="210"/>
        <end position="228"/>
    </location>
</feature>
<evidence type="ECO:0000313" key="8">
    <source>
        <dbReference type="Proteomes" id="UP000321080"/>
    </source>
</evidence>
<feature type="transmembrane region" description="Helical" evidence="6">
    <location>
        <begin position="169"/>
        <end position="189"/>
    </location>
</feature>
<evidence type="ECO:0000313" key="7">
    <source>
        <dbReference type="EMBL" id="TXG37156.1"/>
    </source>
</evidence>
<feature type="transmembrane region" description="Helical" evidence="6">
    <location>
        <begin position="107"/>
        <end position="125"/>
    </location>
</feature>
<organism evidence="7 8">
    <name type="scientific">Seonamhaeicola maritimus</name>
    <dbReference type="NCBI Taxonomy" id="2591822"/>
    <lineage>
        <taxon>Bacteria</taxon>
        <taxon>Pseudomonadati</taxon>
        <taxon>Bacteroidota</taxon>
        <taxon>Flavobacteriia</taxon>
        <taxon>Flavobacteriales</taxon>
        <taxon>Flavobacteriaceae</taxon>
    </lineage>
</organism>
<dbReference type="AlphaFoldDB" id="A0A5C7GHP0"/>
<feature type="transmembrane region" description="Helical" evidence="6">
    <location>
        <begin position="324"/>
        <end position="343"/>
    </location>
</feature>
<evidence type="ECO:0000256" key="3">
    <source>
        <dbReference type="ARBA" id="ARBA00022692"/>
    </source>
</evidence>
<gene>
    <name evidence="7" type="ORF">FUA22_11365</name>
</gene>
<feature type="transmembrane region" description="Helical" evidence="6">
    <location>
        <begin position="12"/>
        <end position="30"/>
    </location>
</feature>
<feature type="transmembrane region" description="Helical" evidence="6">
    <location>
        <begin position="137"/>
        <end position="157"/>
    </location>
</feature>
<comment type="subcellular location">
    <subcellularLocation>
        <location evidence="1">Cell membrane</location>
        <topology evidence="1">Multi-pass membrane protein</topology>
    </subcellularLocation>
</comment>
<name>A0A5C7GHP0_9FLAO</name>
<sequence>MKTSIYNIFFRGLTLLSKFLFIIFLGKFSVDETNLGVFGIFSTSIALLIYFIGFDFYVFNTREILKAPNEIIDKLRNQLFFHSIGYIIVLPISLLFIFSFGFITMEYLWLFIFLIISEHLGQELYRLFTTLEKSVKANIMLFLRSSVWVWCVFIDYFVFNNPISLKRYIIIWAIFSWSTFLIFTIYAIIDIGIKNMSFKHPDWRWIKSGFKTASFFLIGSVSFQIIQLSDRFMIDYFFGKKLVGVYTAYAQFSNAIDVFTFSAITMIAYPKMIKTFSDSSTYKKIKKALLMSLVGMSSLLILVTCFLGPIIFRFLEKDSILDEINTFYVLLLSVFLLITSNAFHYDLYVKNKDILIVKIAVFSMLINVVLNLILIPKHGILGASIATLVTFLIIFILKFYFSFKTKVDDSI</sequence>
<dbReference type="PANTHER" id="PTHR30250:SF11">
    <property type="entry name" value="O-ANTIGEN TRANSPORTER-RELATED"/>
    <property type="match status" value="1"/>
</dbReference>
<dbReference type="PANTHER" id="PTHR30250">
    <property type="entry name" value="PST FAMILY PREDICTED COLANIC ACID TRANSPORTER"/>
    <property type="match status" value="1"/>
</dbReference>
<dbReference type="EMBL" id="VRKQ01000010">
    <property type="protein sequence ID" value="TXG37156.1"/>
    <property type="molecule type" value="Genomic_DNA"/>
</dbReference>
<protein>
    <submittedName>
        <fullName evidence="7">Uncharacterized protein</fullName>
    </submittedName>
</protein>